<evidence type="ECO:0000256" key="1">
    <source>
        <dbReference type="SAM" id="MobiDB-lite"/>
    </source>
</evidence>
<dbReference type="PANTHER" id="PTHR43252:SF6">
    <property type="entry name" value="NEGATIVE TRANSCRIPTION REGULATOR PADR"/>
    <property type="match status" value="1"/>
</dbReference>
<feature type="domain" description="Transcription regulator PadR C-terminal" evidence="3">
    <location>
        <begin position="93"/>
        <end position="168"/>
    </location>
</feature>
<keyword evidence="5" id="KW-1185">Reference proteome</keyword>
<feature type="region of interest" description="Disordered" evidence="1">
    <location>
        <begin position="171"/>
        <end position="193"/>
    </location>
</feature>
<organism evidence="4 5">
    <name type="scientific">Brachybacterium hainanense</name>
    <dbReference type="NCBI Taxonomy" id="1541174"/>
    <lineage>
        <taxon>Bacteria</taxon>
        <taxon>Bacillati</taxon>
        <taxon>Actinomycetota</taxon>
        <taxon>Actinomycetes</taxon>
        <taxon>Micrococcales</taxon>
        <taxon>Dermabacteraceae</taxon>
        <taxon>Brachybacterium</taxon>
    </lineage>
</organism>
<accession>A0ABV6RBU4</accession>
<name>A0ABV6RBU4_9MICO</name>
<protein>
    <submittedName>
        <fullName evidence="4">Helix-turn-helix transcriptional regulator</fullName>
    </submittedName>
</protein>
<evidence type="ECO:0000259" key="3">
    <source>
        <dbReference type="Pfam" id="PF10400"/>
    </source>
</evidence>
<dbReference type="Proteomes" id="UP001589793">
    <property type="component" value="Unassembled WGS sequence"/>
</dbReference>
<feature type="domain" description="Transcription regulator PadR N-terminal" evidence="2">
    <location>
        <begin position="7"/>
        <end position="79"/>
    </location>
</feature>
<evidence type="ECO:0000259" key="2">
    <source>
        <dbReference type="Pfam" id="PF03551"/>
    </source>
</evidence>
<feature type="non-terminal residue" evidence="4">
    <location>
        <position position="193"/>
    </location>
</feature>
<feature type="compositionally biased region" description="Low complexity" evidence="1">
    <location>
        <begin position="175"/>
        <end position="193"/>
    </location>
</feature>
<dbReference type="PANTHER" id="PTHR43252">
    <property type="entry name" value="TRANSCRIPTIONAL REGULATOR YQJI"/>
    <property type="match status" value="1"/>
</dbReference>
<dbReference type="SUPFAM" id="SSF46785">
    <property type="entry name" value="Winged helix' DNA-binding domain"/>
    <property type="match status" value="1"/>
</dbReference>
<dbReference type="InterPro" id="IPR036390">
    <property type="entry name" value="WH_DNA-bd_sf"/>
</dbReference>
<sequence>MSVKHALLALLSAGSATTYQLRKSFDDSTGQIWPLNIGQASTTLSRLERDGLVTREASPGDDGTQGAWSLTGAGRTELAAWWASTSTRPQPDRHELVLKLALAVAVPGVDLQALIDAQRTAAMTALHDATRARRGVSPEDLPAILVMDHHLAVLEAELAWLESIETTLARRAGRRPGAAASERPADEAAAPAP</sequence>
<dbReference type="Gene3D" id="1.10.10.10">
    <property type="entry name" value="Winged helix-like DNA-binding domain superfamily/Winged helix DNA-binding domain"/>
    <property type="match status" value="1"/>
</dbReference>
<comment type="caution">
    <text evidence="4">The sequence shown here is derived from an EMBL/GenBank/DDBJ whole genome shotgun (WGS) entry which is preliminary data.</text>
</comment>
<dbReference type="Pfam" id="PF03551">
    <property type="entry name" value="PadR"/>
    <property type="match status" value="1"/>
</dbReference>
<dbReference type="InterPro" id="IPR018309">
    <property type="entry name" value="Tscrpt_reg_PadR_C"/>
</dbReference>
<reference evidence="4 5" key="1">
    <citation type="submission" date="2024-09" db="EMBL/GenBank/DDBJ databases">
        <authorList>
            <person name="Sun Q."/>
            <person name="Mori K."/>
        </authorList>
    </citation>
    <scope>NUCLEOTIDE SEQUENCE [LARGE SCALE GENOMIC DNA]</scope>
    <source>
        <strain evidence="4 5">CICC 10874</strain>
    </source>
</reference>
<gene>
    <name evidence="4" type="ORF">ACFFF6_10915</name>
</gene>
<evidence type="ECO:0000313" key="5">
    <source>
        <dbReference type="Proteomes" id="UP001589793"/>
    </source>
</evidence>
<dbReference type="EMBL" id="JBHLSV010000011">
    <property type="protein sequence ID" value="MFC0674465.1"/>
    <property type="molecule type" value="Genomic_DNA"/>
</dbReference>
<dbReference type="RefSeq" id="WP_376980586.1">
    <property type="nucleotide sequence ID" value="NZ_JBHLSV010000011.1"/>
</dbReference>
<proteinExistence type="predicted"/>
<dbReference type="InterPro" id="IPR036388">
    <property type="entry name" value="WH-like_DNA-bd_sf"/>
</dbReference>
<dbReference type="Pfam" id="PF10400">
    <property type="entry name" value="Vir_act_alpha_C"/>
    <property type="match status" value="1"/>
</dbReference>
<dbReference type="InterPro" id="IPR005149">
    <property type="entry name" value="Tscrpt_reg_PadR_N"/>
</dbReference>
<evidence type="ECO:0000313" key="4">
    <source>
        <dbReference type="EMBL" id="MFC0674465.1"/>
    </source>
</evidence>